<dbReference type="SUPFAM" id="SSF52172">
    <property type="entry name" value="CheY-like"/>
    <property type="match status" value="1"/>
</dbReference>
<dbReference type="Gene3D" id="3.40.50.2300">
    <property type="match status" value="1"/>
</dbReference>
<dbReference type="Proteomes" id="UP000199423">
    <property type="component" value="Unassembled WGS sequence"/>
</dbReference>
<protein>
    <submittedName>
        <fullName evidence="9">Two-component response regulator, FixJ family, consists of REC and HTH domains</fullName>
    </submittedName>
</protein>
<keyword evidence="2" id="KW-0902">Two-component regulatory system</keyword>
<gene>
    <name evidence="9" type="ORF">SAMN04488557_2970</name>
</gene>
<evidence type="ECO:0000259" key="8">
    <source>
        <dbReference type="PROSITE" id="PS50110"/>
    </source>
</evidence>
<evidence type="ECO:0000313" key="9">
    <source>
        <dbReference type="EMBL" id="SFV37057.1"/>
    </source>
</evidence>
<keyword evidence="4" id="KW-0238">DNA-binding</keyword>
<dbReference type="STRING" id="51670.SAMN04488557_2970"/>
<dbReference type="GO" id="GO:0006355">
    <property type="term" value="P:regulation of DNA-templated transcription"/>
    <property type="evidence" value="ECO:0007669"/>
    <property type="project" value="InterPro"/>
</dbReference>
<evidence type="ECO:0000256" key="4">
    <source>
        <dbReference type="ARBA" id="ARBA00023125"/>
    </source>
</evidence>
<dbReference type="FunFam" id="3.40.50.2300:FF:000018">
    <property type="entry name" value="DNA-binding transcriptional regulator NtrC"/>
    <property type="match status" value="1"/>
</dbReference>
<evidence type="ECO:0000256" key="2">
    <source>
        <dbReference type="ARBA" id="ARBA00023012"/>
    </source>
</evidence>
<dbReference type="CDD" id="cd17537">
    <property type="entry name" value="REC_FixJ"/>
    <property type="match status" value="1"/>
</dbReference>
<dbReference type="CDD" id="cd06170">
    <property type="entry name" value="LuxR_C_like"/>
    <property type="match status" value="1"/>
</dbReference>
<dbReference type="SMART" id="SM00448">
    <property type="entry name" value="REC"/>
    <property type="match status" value="1"/>
</dbReference>
<keyword evidence="10" id="KW-1185">Reference proteome</keyword>
<accession>A0A1I7NQT7</accession>
<dbReference type="PROSITE" id="PS50043">
    <property type="entry name" value="HTH_LUXR_2"/>
    <property type="match status" value="1"/>
</dbReference>
<reference evidence="10" key="1">
    <citation type="submission" date="2016-10" db="EMBL/GenBank/DDBJ databases">
        <authorList>
            <person name="Varghese N."/>
            <person name="Submissions S."/>
        </authorList>
    </citation>
    <scope>NUCLEOTIDE SEQUENCE [LARGE SCALE GENOMIC DNA]</scope>
    <source>
        <strain evidence="10">DSM 1565</strain>
    </source>
</reference>
<dbReference type="GO" id="GO:0000160">
    <property type="term" value="P:phosphorelay signal transduction system"/>
    <property type="evidence" value="ECO:0007669"/>
    <property type="project" value="UniProtKB-KW"/>
</dbReference>
<feature type="domain" description="Response regulatory" evidence="8">
    <location>
        <begin position="20"/>
        <end position="134"/>
    </location>
</feature>
<dbReference type="Pfam" id="PF00072">
    <property type="entry name" value="Response_reg"/>
    <property type="match status" value="1"/>
</dbReference>
<dbReference type="PROSITE" id="PS50110">
    <property type="entry name" value="RESPONSE_REGULATORY"/>
    <property type="match status" value="1"/>
</dbReference>
<evidence type="ECO:0000256" key="3">
    <source>
        <dbReference type="ARBA" id="ARBA00023015"/>
    </source>
</evidence>
<dbReference type="SMART" id="SM00421">
    <property type="entry name" value="HTH_LUXR"/>
    <property type="match status" value="1"/>
</dbReference>
<evidence type="ECO:0000256" key="5">
    <source>
        <dbReference type="ARBA" id="ARBA00023163"/>
    </source>
</evidence>
<keyword evidence="3" id="KW-0805">Transcription regulation</keyword>
<dbReference type="PANTHER" id="PTHR44688:SF16">
    <property type="entry name" value="DNA-BINDING TRANSCRIPTIONAL ACTIVATOR DEVR_DOSR"/>
    <property type="match status" value="1"/>
</dbReference>
<dbReference type="Pfam" id="PF00196">
    <property type="entry name" value="GerE"/>
    <property type="match status" value="1"/>
</dbReference>
<dbReference type="Gene3D" id="1.10.10.10">
    <property type="entry name" value="Winged helix-like DNA-binding domain superfamily/Winged helix DNA-binding domain"/>
    <property type="match status" value="1"/>
</dbReference>
<feature type="domain" description="HTH luxR-type" evidence="7">
    <location>
        <begin position="150"/>
        <end position="215"/>
    </location>
</feature>
<evidence type="ECO:0000259" key="7">
    <source>
        <dbReference type="PROSITE" id="PS50043"/>
    </source>
</evidence>
<dbReference type="InterPro" id="IPR000792">
    <property type="entry name" value="Tscrpt_reg_LuxR_C"/>
</dbReference>
<evidence type="ECO:0000313" key="10">
    <source>
        <dbReference type="Proteomes" id="UP000199423"/>
    </source>
</evidence>
<keyword evidence="5" id="KW-0804">Transcription</keyword>
<dbReference type="GO" id="GO:0003677">
    <property type="term" value="F:DNA binding"/>
    <property type="evidence" value="ECO:0007669"/>
    <property type="project" value="UniProtKB-KW"/>
</dbReference>
<dbReference type="InterPro" id="IPR036388">
    <property type="entry name" value="WH-like_DNA-bd_sf"/>
</dbReference>
<dbReference type="EMBL" id="FPCH01000003">
    <property type="protein sequence ID" value="SFV37057.1"/>
    <property type="molecule type" value="Genomic_DNA"/>
</dbReference>
<dbReference type="PRINTS" id="PR00038">
    <property type="entry name" value="HTHLUXR"/>
</dbReference>
<evidence type="ECO:0000256" key="1">
    <source>
        <dbReference type="ARBA" id="ARBA00022553"/>
    </source>
</evidence>
<organism evidence="9 10">
    <name type="scientific">Hyphomicrobium facile</name>
    <dbReference type="NCBI Taxonomy" id="51670"/>
    <lineage>
        <taxon>Bacteria</taxon>
        <taxon>Pseudomonadati</taxon>
        <taxon>Pseudomonadota</taxon>
        <taxon>Alphaproteobacteria</taxon>
        <taxon>Hyphomicrobiales</taxon>
        <taxon>Hyphomicrobiaceae</taxon>
        <taxon>Hyphomicrobium</taxon>
    </lineage>
</organism>
<keyword evidence="1 6" id="KW-0597">Phosphoprotein</keyword>
<feature type="modified residue" description="4-aspartylphosphate" evidence="6">
    <location>
        <position position="69"/>
    </location>
</feature>
<dbReference type="PANTHER" id="PTHR44688">
    <property type="entry name" value="DNA-BINDING TRANSCRIPTIONAL ACTIVATOR DEVR_DOSR"/>
    <property type="match status" value="1"/>
</dbReference>
<name>A0A1I7NQT7_9HYPH</name>
<dbReference type="AlphaFoldDB" id="A0A1I7NQT7"/>
<sequence>MREHMTTIPSSRNSAAPQSVVYVIDDDVALRDALSSLFRSVGLHVELFGSASEFLKKKLPDIPSCLVLDIRLPGVSGLDFQAQLAKSNILMPIIFITGHGDVPMSVRAMKAGAIDFLSKPFRDQDMLDAVFCALETARKQLDTKRDVADLVTLYGSLTAREKEVMAYVTKGLMNKQIAGELQLSEITVKIHRGQVMRKMGVRSVADLVRAAEKLGVAAKSTQG</sequence>
<dbReference type="InterPro" id="IPR001789">
    <property type="entry name" value="Sig_transdc_resp-reg_receiver"/>
</dbReference>
<dbReference type="InterPro" id="IPR011006">
    <property type="entry name" value="CheY-like_superfamily"/>
</dbReference>
<evidence type="ECO:0000256" key="6">
    <source>
        <dbReference type="PROSITE-ProRule" id="PRU00169"/>
    </source>
</evidence>
<proteinExistence type="predicted"/>